<organism evidence="4 5">
    <name type="scientific">Rhypophila decipiens</name>
    <dbReference type="NCBI Taxonomy" id="261697"/>
    <lineage>
        <taxon>Eukaryota</taxon>
        <taxon>Fungi</taxon>
        <taxon>Dikarya</taxon>
        <taxon>Ascomycota</taxon>
        <taxon>Pezizomycotina</taxon>
        <taxon>Sordariomycetes</taxon>
        <taxon>Sordariomycetidae</taxon>
        <taxon>Sordariales</taxon>
        <taxon>Naviculisporaceae</taxon>
        <taxon>Rhypophila</taxon>
    </lineage>
</organism>
<dbReference type="EMBL" id="MU858248">
    <property type="protein sequence ID" value="KAK4208327.1"/>
    <property type="molecule type" value="Genomic_DNA"/>
</dbReference>
<comment type="caution">
    <text evidence="4">The sequence shown here is derived from an EMBL/GenBank/DDBJ whole genome shotgun (WGS) entry which is preliminary data.</text>
</comment>
<dbReference type="InterPro" id="IPR012337">
    <property type="entry name" value="RNaseH-like_sf"/>
</dbReference>
<evidence type="ECO:0000256" key="3">
    <source>
        <dbReference type="ARBA" id="ARBA00022839"/>
    </source>
</evidence>
<dbReference type="Gene3D" id="3.30.420.10">
    <property type="entry name" value="Ribonuclease H-like superfamily/Ribonuclease H"/>
    <property type="match status" value="1"/>
</dbReference>
<evidence type="ECO:0000313" key="4">
    <source>
        <dbReference type="EMBL" id="KAK4208327.1"/>
    </source>
</evidence>
<dbReference type="PANTHER" id="PTHR12801">
    <property type="entry name" value="RNA EXONUCLEASE REXO1 / RECO3 FAMILY MEMBER-RELATED"/>
    <property type="match status" value="1"/>
</dbReference>
<dbReference type="AlphaFoldDB" id="A0AAN7B385"/>
<dbReference type="GO" id="GO:0000027">
    <property type="term" value="P:ribosomal large subunit assembly"/>
    <property type="evidence" value="ECO:0007669"/>
    <property type="project" value="TreeGrafter"/>
</dbReference>
<sequence length="241" mass="27295">MVNPSLHRFWDPSLVEGGFEPTPLLREKPRAPVFRKVVVLSTLTVEMAPNRTWYEDQPVHLTLIDFYTGETLITSLINPKAASVTDWRVEETGLSRKIIQRASCCLDGWAEARKKIWDYVNADTIIVGYDIKRDLGALRMAHALVVDLKLVVAGWLGMDAVDKEPPGHDNSTTGAPVNIQLENLTNALLGLGIRGENKDKKSPRDTLEEVLAIRETVMWCIDNRRLVKNWGMAEQYGYYQY</sequence>
<keyword evidence="1" id="KW-0540">Nuclease</keyword>
<dbReference type="PANTHER" id="PTHR12801:SF114">
    <property type="entry name" value="EXONUCLEASE, PUTATIVE (AFU_ORTHOLOGUE AFUA_7G00870)-RELATED"/>
    <property type="match status" value="1"/>
</dbReference>
<evidence type="ECO:0008006" key="6">
    <source>
        <dbReference type="Google" id="ProtNLM"/>
    </source>
</evidence>
<keyword evidence="5" id="KW-1185">Reference proteome</keyword>
<protein>
    <recommendedName>
        <fullName evidence="6">Exonuclease domain-containing protein</fullName>
    </recommendedName>
</protein>
<name>A0AAN7B385_9PEZI</name>
<dbReference type="Proteomes" id="UP001301769">
    <property type="component" value="Unassembled WGS sequence"/>
</dbReference>
<reference evidence="4" key="2">
    <citation type="submission" date="2023-05" db="EMBL/GenBank/DDBJ databases">
        <authorList>
            <consortium name="Lawrence Berkeley National Laboratory"/>
            <person name="Steindorff A."/>
            <person name="Hensen N."/>
            <person name="Bonometti L."/>
            <person name="Westerberg I."/>
            <person name="Brannstrom I.O."/>
            <person name="Guillou S."/>
            <person name="Cros-Aarteil S."/>
            <person name="Calhoun S."/>
            <person name="Haridas S."/>
            <person name="Kuo A."/>
            <person name="Mondo S."/>
            <person name="Pangilinan J."/>
            <person name="Riley R."/>
            <person name="Labutti K."/>
            <person name="Andreopoulos B."/>
            <person name="Lipzen A."/>
            <person name="Chen C."/>
            <person name="Yanf M."/>
            <person name="Daum C."/>
            <person name="Ng V."/>
            <person name="Clum A."/>
            <person name="Ohm R."/>
            <person name="Martin F."/>
            <person name="Silar P."/>
            <person name="Natvig D."/>
            <person name="Lalanne C."/>
            <person name="Gautier V."/>
            <person name="Ament-Velasquez S.L."/>
            <person name="Kruys A."/>
            <person name="Hutchinson M.I."/>
            <person name="Powell A.J."/>
            <person name="Barry K."/>
            <person name="Miller A.N."/>
            <person name="Grigoriev I.V."/>
            <person name="Debuchy R."/>
            <person name="Gladieux P."/>
            <person name="Thoren M.H."/>
            <person name="Johannesson H."/>
        </authorList>
    </citation>
    <scope>NUCLEOTIDE SEQUENCE</scope>
    <source>
        <strain evidence="4">PSN293</strain>
    </source>
</reference>
<proteinExistence type="predicted"/>
<reference evidence="4" key="1">
    <citation type="journal article" date="2023" name="Mol. Phylogenet. Evol.">
        <title>Genome-scale phylogeny and comparative genomics of the fungal order Sordariales.</title>
        <authorList>
            <person name="Hensen N."/>
            <person name="Bonometti L."/>
            <person name="Westerberg I."/>
            <person name="Brannstrom I.O."/>
            <person name="Guillou S."/>
            <person name="Cros-Aarteil S."/>
            <person name="Calhoun S."/>
            <person name="Haridas S."/>
            <person name="Kuo A."/>
            <person name="Mondo S."/>
            <person name="Pangilinan J."/>
            <person name="Riley R."/>
            <person name="LaButti K."/>
            <person name="Andreopoulos B."/>
            <person name="Lipzen A."/>
            <person name="Chen C."/>
            <person name="Yan M."/>
            <person name="Daum C."/>
            <person name="Ng V."/>
            <person name="Clum A."/>
            <person name="Steindorff A."/>
            <person name="Ohm R.A."/>
            <person name="Martin F."/>
            <person name="Silar P."/>
            <person name="Natvig D.O."/>
            <person name="Lalanne C."/>
            <person name="Gautier V."/>
            <person name="Ament-Velasquez S.L."/>
            <person name="Kruys A."/>
            <person name="Hutchinson M.I."/>
            <person name="Powell A.J."/>
            <person name="Barry K."/>
            <person name="Miller A.N."/>
            <person name="Grigoriev I.V."/>
            <person name="Debuchy R."/>
            <person name="Gladieux P."/>
            <person name="Hiltunen Thoren M."/>
            <person name="Johannesson H."/>
        </authorList>
    </citation>
    <scope>NUCLEOTIDE SEQUENCE</scope>
    <source>
        <strain evidence="4">PSN293</strain>
    </source>
</reference>
<accession>A0AAN7B385</accession>
<evidence type="ECO:0000256" key="1">
    <source>
        <dbReference type="ARBA" id="ARBA00022722"/>
    </source>
</evidence>
<keyword evidence="2" id="KW-0378">Hydrolase</keyword>
<dbReference type="GO" id="GO:0006364">
    <property type="term" value="P:rRNA processing"/>
    <property type="evidence" value="ECO:0007669"/>
    <property type="project" value="TreeGrafter"/>
</dbReference>
<keyword evidence="3" id="KW-0269">Exonuclease</keyword>
<dbReference type="GO" id="GO:0003676">
    <property type="term" value="F:nucleic acid binding"/>
    <property type="evidence" value="ECO:0007669"/>
    <property type="project" value="InterPro"/>
</dbReference>
<evidence type="ECO:0000313" key="5">
    <source>
        <dbReference type="Proteomes" id="UP001301769"/>
    </source>
</evidence>
<dbReference type="GO" id="GO:0005634">
    <property type="term" value="C:nucleus"/>
    <property type="evidence" value="ECO:0007669"/>
    <property type="project" value="TreeGrafter"/>
</dbReference>
<dbReference type="GO" id="GO:0004527">
    <property type="term" value="F:exonuclease activity"/>
    <property type="evidence" value="ECO:0007669"/>
    <property type="project" value="UniProtKB-KW"/>
</dbReference>
<gene>
    <name evidence="4" type="ORF">QBC37DRAFT_432125</name>
</gene>
<dbReference type="SUPFAM" id="SSF53098">
    <property type="entry name" value="Ribonuclease H-like"/>
    <property type="match status" value="1"/>
</dbReference>
<evidence type="ECO:0000256" key="2">
    <source>
        <dbReference type="ARBA" id="ARBA00022801"/>
    </source>
</evidence>
<dbReference type="InterPro" id="IPR036397">
    <property type="entry name" value="RNaseH_sf"/>
</dbReference>
<dbReference type="InterPro" id="IPR047021">
    <property type="entry name" value="REXO1/3/4-like"/>
</dbReference>